<feature type="domain" description="Cysteine-rich CPCC" evidence="1">
    <location>
        <begin position="3"/>
        <end position="78"/>
    </location>
</feature>
<reference evidence="3" key="1">
    <citation type="journal article" date="2019" name="J. Bacteriol.">
        <title>Diversity of Pseudomonas aeruginosa contact-dependent growth inhibition systems.</title>
        <authorList>
            <person name="Allen J.P."/>
            <person name="Hauser A.R."/>
        </authorList>
    </citation>
    <scope>NUCLEOTIDE SEQUENCE</scope>
    <source>
        <strain evidence="2">PABL078</strain>
        <strain evidence="3">PABL082</strain>
        <strain evidence="4">PABL100</strain>
    </source>
</reference>
<organism evidence="3">
    <name type="scientific">Pseudomonas aeruginosa</name>
    <dbReference type="NCBI Taxonomy" id="287"/>
    <lineage>
        <taxon>Bacteria</taxon>
        <taxon>Pseudomonadati</taxon>
        <taxon>Pseudomonadota</taxon>
        <taxon>Gammaproteobacteria</taxon>
        <taxon>Pseudomonadales</taxon>
        <taxon>Pseudomonadaceae</taxon>
        <taxon>Pseudomonas</taxon>
    </lineage>
</organism>
<dbReference type="EMBL" id="MK509305">
    <property type="protein sequence ID" value="QCO92583.1"/>
    <property type="molecule type" value="Genomic_DNA"/>
</dbReference>
<evidence type="ECO:0000259" key="1">
    <source>
        <dbReference type="Pfam" id="PF14206"/>
    </source>
</evidence>
<dbReference type="Pfam" id="PF14206">
    <property type="entry name" value="Cys_rich_CPCC"/>
    <property type="match status" value="1"/>
</dbReference>
<proteinExistence type="predicted"/>
<dbReference type="AlphaFoldDB" id="A0A4P8GEP8"/>
<evidence type="ECO:0000313" key="4">
    <source>
        <dbReference type="EMBL" id="QCO92701.1"/>
    </source>
</evidence>
<protein>
    <submittedName>
        <fullName evidence="2 3">CdiI</fullName>
    </submittedName>
</protein>
<accession>A0A4P8GEP8</accession>
<gene>
    <name evidence="3" type="primary">cdiIo1</name>
    <name evidence="2" type="synonym">cdiI1</name>
</gene>
<dbReference type="EMBL" id="MK509339">
    <property type="protein sequence ID" value="QCO92701.1"/>
    <property type="molecule type" value="Genomic_DNA"/>
</dbReference>
<evidence type="ECO:0000313" key="2">
    <source>
        <dbReference type="EMBL" id="QCO92583.1"/>
    </source>
</evidence>
<dbReference type="RefSeq" id="WP_003118488.1">
    <property type="nucleotide sequence ID" value="NZ_CAADMO010000670.1"/>
</dbReference>
<dbReference type="EMBL" id="MK509310">
    <property type="protein sequence ID" value="QCO92600.1"/>
    <property type="molecule type" value="Genomic_DNA"/>
</dbReference>
<sequence>MRYPCPCCGYLTFDEEPCGTYEICPVCYWEDDIAQNKDPDYDGGANGISLNNAKENFFKYGAIKREFLKNVRKPLDDESL</sequence>
<dbReference type="InterPro" id="IPR025983">
    <property type="entry name" value="Cys_rich_CPCC"/>
</dbReference>
<name>A0A4P8GEP8_PSEAI</name>
<evidence type="ECO:0000313" key="3">
    <source>
        <dbReference type="EMBL" id="QCO92600.1"/>
    </source>
</evidence>